<evidence type="ECO:0000259" key="1">
    <source>
        <dbReference type="PROSITE" id="PS50076"/>
    </source>
</evidence>
<dbReference type="SUPFAM" id="SSF46565">
    <property type="entry name" value="Chaperone J-domain"/>
    <property type="match status" value="1"/>
</dbReference>
<dbReference type="PROSITE" id="PS50076">
    <property type="entry name" value="DNAJ_2"/>
    <property type="match status" value="1"/>
</dbReference>
<proteinExistence type="predicted"/>
<dbReference type="PRINTS" id="PR00625">
    <property type="entry name" value="JDOMAIN"/>
</dbReference>
<dbReference type="OMA" id="NSTEWTS"/>
<dbReference type="CDD" id="cd06257">
    <property type="entry name" value="DnaJ"/>
    <property type="match status" value="1"/>
</dbReference>
<dbReference type="PANTHER" id="PTHR45432:SF2">
    <property type="entry name" value="CHAPERONE PROTEIN DNAJ 11, CHLOROPLASTIC"/>
    <property type="match status" value="1"/>
</dbReference>
<dbReference type="InterPro" id="IPR001623">
    <property type="entry name" value="DnaJ_domain"/>
</dbReference>
<keyword evidence="3" id="KW-1185">Reference proteome</keyword>
<accession>A0A7N0ZX85</accession>
<reference evidence="2" key="1">
    <citation type="submission" date="2021-01" db="UniProtKB">
        <authorList>
            <consortium name="EnsemblPlants"/>
        </authorList>
    </citation>
    <scope>IDENTIFICATION</scope>
</reference>
<dbReference type="Proteomes" id="UP000594263">
    <property type="component" value="Unplaced"/>
</dbReference>
<dbReference type="Pfam" id="PF00226">
    <property type="entry name" value="DnaJ"/>
    <property type="match status" value="1"/>
</dbReference>
<evidence type="ECO:0000313" key="3">
    <source>
        <dbReference type="Proteomes" id="UP000594263"/>
    </source>
</evidence>
<feature type="domain" description="J" evidence="1">
    <location>
        <begin position="60"/>
        <end position="124"/>
    </location>
</feature>
<dbReference type="AlphaFoldDB" id="A0A7N0ZX85"/>
<dbReference type="PANTHER" id="PTHR45432">
    <property type="entry name" value="CHAPERONE PROTEIN DNAJ 11, CHLOROPLASTIC-LIKE"/>
    <property type="match status" value="1"/>
</dbReference>
<dbReference type="EnsemblPlants" id="Kaladp0048s0379.1.v1.1">
    <property type="protein sequence ID" value="Kaladp0048s0379.1.v1.1.CDS.1"/>
    <property type="gene ID" value="Kaladp0048s0379.v1.1"/>
</dbReference>
<name>A0A7N0ZX85_KALFE</name>
<evidence type="ECO:0000313" key="2">
    <source>
        <dbReference type="EnsemblPlants" id="Kaladp0048s0379.1.v1.1.CDS.1"/>
    </source>
</evidence>
<protein>
    <recommendedName>
        <fullName evidence="1">J domain-containing protein</fullName>
    </recommendedName>
</protein>
<dbReference type="Gramene" id="Kaladp0048s0379.1.v1.1">
    <property type="protein sequence ID" value="Kaladp0048s0379.1.v1.1.CDS.1"/>
    <property type="gene ID" value="Kaladp0048s0379.v1.1"/>
</dbReference>
<sequence length="153" mass="16609">MNGTLAALSSSNSLFLSPVTLPVVSTNYSTRNASFPRGASVKSSVQTCPEPTARKPKASSLYEVLQVSRDATQVQIKSAYRTLAKTCHPDASSHSSDGQDFIEINKAYLTLSDPDSRALYDMKLGFGMDGPFGYSGRAGFSPAVRRWETDQCW</sequence>
<dbReference type="SMART" id="SM00271">
    <property type="entry name" value="DnaJ"/>
    <property type="match status" value="1"/>
</dbReference>
<dbReference type="InterPro" id="IPR036869">
    <property type="entry name" value="J_dom_sf"/>
</dbReference>
<organism evidence="2 3">
    <name type="scientific">Kalanchoe fedtschenkoi</name>
    <name type="common">Lavender scallops</name>
    <name type="synonym">South American air plant</name>
    <dbReference type="NCBI Taxonomy" id="63787"/>
    <lineage>
        <taxon>Eukaryota</taxon>
        <taxon>Viridiplantae</taxon>
        <taxon>Streptophyta</taxon>
        <taxon>Embryophyta</taxon>
        <taxon>Tracheophyta</taxon>
        <taxon>Spermatophyta</taxon>
        <taxon>Magnoliopsida</taxon>
        <taxon>eudicotyledons</taxon>
        <taxon>Gunneridae</taxon>
        <taxon>Pentapetalae</taxon>
        <taxon>Saxifragales</taxon>
        <taxon>Crassulaceae</taxon>
        <taxon>Kalanchoe</taxon>
    </lineage>
</organism>
<dbReference type="Gene3D" id="1.10.287.110">
    <property type="entry name" value="DnaJ domain"/>
    <property type="match status" value="1"/>
</dbReference>